<organism evidence="2 3">
    <name type="scientific">Streptomyces carpinensis</name>
    <dbReference type="NCBI Taxonomy" id="66369"/>
    <lineage>
        <taxon>Bacteria</taxon>
        <taxon>Bacillati</taxon>
        <taxon>Actinomycetota</taxon>
        <taxon>Actinomycetes</taxon>
        <taxon>Kitasatosporales</taxon>
        <taxon>Streptomycetaceae</taxon>
        <taxon>Streptomyces</taxon>
    </lineage>
</organism>
<sequence length="238" mass="24730">MAATLLTTTSGSRREAEPLSALVYRGPGACDGCAEAVAALLKLGPRPFKVRYVGPGEEVPLTAAGLAEADVYAQPGGDDDLDGTWEGLKGAAGAIRDWTRGGGRYLGFCMGGYLAGSDPGFGLLPGDTDEYIASSGASVRDERDTVVPVMWKGASRHMYFQDGPVFVLDDGADASVLARYDNGTVAAVVAPYGKGRVGVVGPHPEADSSWYSDAGLSNPDGVRFDLAHDLVEETLKGL</sequence>
<dbReference type="Proteomes" id="UP001458415">
    <property type="component" value="Unassembled WGS sequence"/>
</dbReference>
<dbReference type="PIRSF" id="PIRSF016642">
    <property type="entry name" value="UCP016642"/>
    <property type="match status" value="1"/>
</dbReference>
<keyword evidence="3" id="KW-1185">Reference proteome</keyword>
<accession>A0ABV1WBG9</accession>
<dbReference type="Pfam" id="PF09825">
    <property type="entry name" value="BPL_N"/>
    <property type="match status" value="1"/>
</dbReference>
<evidence type="ECO:0000313" key="2">
    <source>
        <dbReference type="EMBL" id="MER6981500.1"/>
    </source>
</evidence>
<gene>
    <name evidence="2" type="ORF">ABT317_32165</name>
</gene>
<name>A0ABV1WBG9_9ACTN</name>
<dbReference type="SUPFAM" id="SSF52317">
    <property type="entry name" value="Class I glutamine amidotransferase-like"/>
    <property type="match status" value="1"/>
</dbReference>
<dbReference type="InterPro" id="IPR019197">
    <property type="entry name" value="Biotin-prot_ligase_N"/>
</dbReference>
<dbReference type="Gene3D" id="3.40.50.880">
    <property type="match status" value="1"/>
</dbReference>
<reference evidence="2 3" key="1">
    <citation type="submission" date="2024-06" db="EMBL/GenBank/DDBJ databases">
        <title>The Natural Products Discovery Center: Release of the First 8490 Sequenced Strains for Exploring Actinobacteria Biosynthetic Diversity.</title>
        <authorList>
            <person name="Kalkreuter E."/>
            <person name="Kautsar S.A."/>
            <person name="Yang D."/>
            <person name="Bader C.D."/>
            <person name="Teijaro C.N."/>
            <person name="Fluegel L."/>
            <person name="Davis C.M."/>
            <person name="Simpson J.R."/>
            <person name="Lauterbach L."/>
            <person name="Steele A.D."/>
            <person name="Gui C."/>
            <person name="Meng S."/>
            <person name="Li G."/>
            <person name="Viehrig K."/>
            <person name="Ye F."/>
            <person name="Su P."/>
            <person name="Kiefer A.F."/>
            <person name="Nichols A."/>
            <person name="Cepeda A.J."/>
            <person name="Yan W."/>
            <person name="Fan B."/>
            <person name="Jiang Y."/>
            <person name="Adhikari A."/>
            <person name="Zheng C.-J."/>
            <person name="Schuster L."/>
            <person name="Cowan T.M."/>
            <person name="Smanski M.J."/>
            <person name="Chevrette M.G."/>
            <person name="De Carvalho L.P.S."/>
            <person name="Shen B."/>
        </authorList>
    </citation>
    <scope>NUCLEOTIDE SEQUENCE [LARGE SCALE GENOMIC DNA]</scope>
    <source>
        <strain evidence="2 3">NPDC000634</strain>
    </source>
</reference>
<dbReference type="InterPro" id="IPR015834">
    <property type="entry name" value="UCP016642"/>
</dbReference>
<dbReference type="RefSeq" id="WP_244217299.1">
    <property type="nucleotide sequence ID" value="NZ_MUBM01000173.1"/>
</dbReference>
<proteinExistence type="predicted"/>
<protein>
    <submittedName>
        <fullName evidence="2">BPL-N domain-containing protein</fullName>
    </submittedName>
</protein>
<evidence type="ECO:0000259" key="1">
    <source>
        <dbReference type="Pfam" id="PF09825"/>
    </source>
</evidence>
<comment type="caution">
    <text evidence="2">The sequence shown here is derived from an EMBL/GenBank/DDBJ whole genome shotgun (WGS) entry which is preliminary data.</text>
</comment>
<dbReference type="EMBL" id="JBEPCU010000779">
    <property type="protein sequence ID" value="MER6981500.1"/>
    <property type="molecule type" value="Genomic_DNA"/>
</dbReference>
<dbReference type="InterPro" id="IPR029062">
    <property type="entry name" value="Class_I_gatase-like"/>
</dbReference>
<feature type="domain" description="Biotin-protein ligase N-terminal" evidence="1">
    <location>
        <begin position="21"/>
        <end position="118"/>
    </location>
</feature>
<evidence type="ECO:0000313" key="3">
    <source>
        <dbReference type="Proteomes" id="UP001458415"/>
    </source>
</evidence>